<name>A0A4R2P1K1_9FLAO</name>
<dbReference type="Gene3D" id="2.40.128.110">
    <property type="entry name" value="Lipid/polyisoprenoid-binding, YceI-like"/>
    <property type="match status" value="1"/>
</dbReference>
<organism evidence="2 3">
    <name type="scientific">Tenacibaculum skagerrakense</name>
    <dbReference type="NCBI Taxonomy" id="186571"/>
    <lineage>
        <taxon>Bacteria</taxon>
        <taxon>Pseudomonadati</taxon>
        <taxon>Bacteroidota</taxon>
        <taxon>Flavobacteriia</taxon>
        <taxon>Flavobacteriales</taxon>
        <taxon>Flavobacteriaceae</taxon>
        <taxon>Tenacibaculum</taxon>
    </lineage>
</organism>
<dbReference type="RefSeq" id="WP_132793061.1">
    <property type="nucleotide sequence ID" value="NZ_SLXM01000001.1"/>
</dbReference>
<keyword evidence="3" id="KW-1185">Reference proteome</keyword>
<reference evidence="2 3" key="1">
    <citation type="submission" date="2019-03" db="EMBL/GenBank/DDBJ databases">
        <title>Genomic Encyclopedia of Type Strains, Phase IV (KMG-IV): sequencing the most valuable type-strain genomes for metagenomic binning, comparative biology and taxonomic classification.</title>
        <authorList>
            <person name="Goeker M."/>
        </authorList>
    </citation>
    <scope>NUCLEOTIDE SEQUENCE [LARGE SCALE GENOMIC DNA]</scope>
    <source>
        <strain evidence="2 3">DSM 14836</strain>
    </source>
</reference>
<dbReference type="PANTHER" id="PTHR34406:SF1">
    <property type="entry name" value="PROTEIN YCEI"/>
    <property type="match status" value="1"/>
</dbReference>
<evidence type="ECO:0000313" key="2">
    <source>
        <dbReference type="EMBL" id="TCP28573.1"/>
    </source>
</evidence>
<dbReference type="OrthoDB" id="951410at2"/>
<dbReference type="Proteomes" id="UP000294564">
    <property type="component" value="Unassembled WGS sequence"/>
</dbReference>
<accession>A0A4R2P1K1</accession>
<dbReference type="AlphaFoldDB" id="A0A4R2P1K1"/>
<dbReference type="Pfam" id="PF04264">
    <property type="entry name" value="YceI"/>
    <property type="match status" value="1"/>
</dbReference>
<feature type="domain" description="Lipid/polyisoprenoid-binding YceI-like" evidence="1">
    <location>
        <begin position="28"/>
        <end position="193"/>
    </location>
</feature>
<dbReference type="SMART" id="SM00867">
    <property type="entry name" value="YceI"/>
    <property type="match status" value="1"/>
</dbReference>
<dbReference type="EMBL" id="SLXM01000001">
    <property type="protein sequence ID" value="TCP28573.1"/>
    <property type="molecule type" value="Genomic_DNA"/>
</dbReference>
<evidence type="ECO:0000259" key="1">
    <source>
        <dbReference type="SMART" id="SM00867"/>
    </source>
</evidence>
<comment type="caution">
    <text evidence="2">The sequence shown here is derived from an EMBL/GenBank/DDBJ whole genome shotgun (WGS) entry which is preliminary data.</text>
</comment>
<gene>
    <name evidence="2" type="ORF">EV195_101753</name>
</gene>
<sequence length="193" mass="21423">MKNLIQKGLGIALIALFTVSFTTIKRETKQIDTSKSNVEWKAYKVTGSHNGTVSIKSGYLTFDDNKLSGGSITIDMTTINTTDLTGEYKNKLDGHLKSKDFFGVETYETSSLNFTKVKTTGKNAYEVTANLTIKGITKKVQFSISIYGSKATANLKVDRTKFDIKYGSSSFFDNLKDKAIYDEFDLVADLQLN</sequence>
<dbReference type="InterPro" id="IPR007372">
    <property type="entry name" value="Lipid/polyisoprenoid-bd_YceI"/>
</dbReference>
<protein>
    <submittedName>
        <fullName evidence="2">Polyisoprenoid-binding protein YceI</fullName>
    </submittedName>
</protein>
<dbReference type="InterPro" id="IPR036761">
    <property type="entry name" value="TTHA0802/YceI-like_sf"/>
</dbReference>
<dbReference type="SUPFAM" id="SSF101874">
    <property type="entry name" value="YceI-like"/>
    <property type="match status" value="1"/>
</dbReference>
<proteinExistence type="predicted"/>
<evidence type="ECO:0000313" key="3">
    <source>
        <dbReference type="Proteomes" id="UP000294564"/>
    </source>
</evidence>
<dbReference type="PANTHER" id="PTHR34406">
    <property type="entry name" value="PROTEIN YCEI"/>
    <property type="match status" value="1"/>
</dbReference>